<reference evidence="2" key="1">
    <citation type="submission" date="2019-11" db="EMBL/GenBank/DDBJ databases">
        <authorList>
            <person name="Liu Y."/>
            <person name="Hou J."/>
            <person name="Li T.-Q."/>
            <person name="Guan C.-H."/>
            <person name="Wu X."/>
            <person name="Wu H.-Z."/>
            <person name="Ling F."/>
            <person name="Zhang R."/>
            <person name="Shi X.-G."/>
            <person name="Ren J.-P."/>
            <person name="Chen E.-F."/>
            <person name="Sun J.-M."/>
        </authorList>
    </citation>
    <scope>NUCLEOTIDE SEQUENCE</scope>
    <source>
        <strain evidence="2">Adult_tree_wgs_1</strain>
        <tissue evidence="2">Leaves</tissue>
    </source>
</reference>
<evidence type="ECO:0000313" key="3">
    <source>
        <dbReference type="Proteomes" id="UP000626092"/>
    </source>
</evidence>
<evidence type="ECO:0000256" key="1">
    <source>
        <dbReference type="SAM" id="Phobius"/>
    </source>
</evidence>
<keyword evidence="1" id="KW-0812">Transmembrane</keyword>
<name>A0A834GQD4_RHOSS</name>
<accession>A0A834GQD4</accession>
<feature type="transmembrane region" description="Helical" evidence="1">
    <location>
        <begin position="63"/>
        <end position="82"/>
    </location>
</feature>
<keyword evidence="1" id="KW-1133">Transmembrane helix</keyword>
<comment type="caution">
    <text evidence="2">The sequence shown here is derived from an EMBL/GenBank/DDBJ whole genome shotgun (WGS) entry which is preliminary data.</text>
</comment>
<dbReference type="AlphaFoldDB" id="A0A834GQD4"/>
<protein>
    <submittedName>
        <fullName evidence="2">Uncharacterized protein</fullName>
    </submittedName>
</protein>
<organism evidence="2 3">
    <name type="scientific">Rhododendron simsii</name>
    <name type="common">Sims's rhododendron</name>
    <dbReference type="NCBI Taxonomy" id="118357"/>
    <lineage>
        <taxon>Eukaryota</taxon>
        <taxon>Viridiplantae</taxon>
        <taxon>Streptophyta</taxon>
        <taxon>Embryophyta</taxon>
        <taxon>Tracheophyta</taxon>
        <taxon>Spermatophyta</taxon>
        <taxon>Magnoliopsida</taxon>
        <taxon>eudicotyledons</taxon>
        <taxon>Gunneridae</taxon>
        <taxon>Pentapetalae</taxon>
        <taxon>asterids</taxon>
        <taxon>Ericales</taxon>
        <taxon>Ericaceae</taxon>
        <taxon>Ericoideae</taxon>
        <taxon>Rhodoreae</taxon>
        <taxon>Rhododendron</taxon>
    </lineage>
</organism>
<proteinExistence type="predicted"/>
<keyword evidence="3" id="KW-1185">Reference proteome</keyword>
<dbReference type="EMBL" id="WJXA01000007">
    <property type="protein sequence ID" value="KAF7138505.1"/>
    <property type="molecule type" value="Genomic_DNA"/>
</dbReference>
<sequence length="169" mass="19379">MITRSNLAEQLREYQIRSKHDWASVSFFSSTTKLTSSRYHSKSHPFSVPISLCISSIRVGDSVFIDVFLILIYLFAAFYFLWQGGRCGFCNMGTGHISLPCVLGCFVVLQAYETCFYLRLRHLPSAFMHESCEESKTGPEKEKEDASSIINVEFHKGYELFSTRPQLFM</sequence>
<dbReference type="OrthoDB" id="1937310at2759"/>
<evidence type="ECO:0000313" key="2">
    <source>
        <dbReference type="EMBL" id="KAF7138505.1"/>
    </source>
</evidence>
<keyword evidence="1" id="KW-0472">Membrane</keyword>
<dbReference type="Proteomes" id="UP000626092">
    <property type="component" value="Unassembled WGS sequence"/>
</dbReference>
<dbReference type="PANTHER" id="PTHR34936:SF7">
    <property type="entry name" value="NADH-UBIQUINONE OXIDOREDUCTASE CHAIN 5"/>
    <property type="match status" value="1"/>
</dbReference>
<gene>
    <name evidence="2" type="ORF">RHSIM_Rhsim07G0254000</name>
</gene>
<dbReference type="PANTHER" id="PTHR34936">
    <property type="entry name" value="EXPRESSED PROTEIN"/>
    <property type="match status" value="1"/>
</dbReference>
<feature type="transmembrane region" description="Helical" evidence="1">
    <location>
        <begin position="97"/>
        <end position="118"/>
    </location>
</feature>